<organism evidence="1 2">
    <name type="scientific">Populus alba</name>
    <name type="common">White poplar</name>
    <dbReference type="NCBI Taxonomy" id="43335"/>
    <lineage>
        <taxon>Eukaryota</taxon>
        <taxon>Viridiplantae</taxon>
        <taxon>Streptophyta</taxon>
        <taxon>Embryophyta</taxon>
        <taxon>Tracheophyta</taxon>
        <taxon>Spermatophyta</taxon>
        <taxon>Magnoliopsida</taxon>
        <taxon>eudicotyledons</taxon>
        <taxon>Gunneridae</taxon>
        <taxon>Pentapetalae</taxon>
        <taxon>rosids</taxon>
        <taxon>fabids</taxon>
        <taxon>Malpighiales</taxon>
        <taxon>Salicaceae</taxon>
        <taxon>Saliceae</taxon>
        <taxon>Populus</taxon>
    </lineage>
</organism>
<gene>
    <name evidence="1" type="ORF">D5086_016484</name>
</gene>
<evidence type="ECO:0000313" key="2">
    <source>
        <dbReference type="Proteomes" id="UP000309997"/>
    </source>
</evidence>
<proteinExistence type="predicted"/>
<protein>
    <submittedName>
        <fullName evidence="1">Uncharacterized protein</fullName>
    </submittedName>
</protein>
<keyword evidence="2" id="KW-1185">Reference proteome</keyword>
<reference evidence="1 2" key="1">
    <citation type="journal article" date="2024" name="Plant Biotechnol. J.">
        <title>Genome and CRISPR/Cas9 system of a widespread forest tree (Populus alba) in the world.</title>
        <authorList>
            <person name="Liu Y.J."/>
            <person name="Jiang P.F."/>
            <person name="Han X.M."/>
            <person name="Li X.Y."/>
            <person name="Wang H.M."/>
            <person name="Wang Y.J."/>
            <person name="Wang X.X."/>
            <person name="Zeng Q.Y."/>
        </authorList>
    </citation>
    <scope>NUCLEOTIDE SEQUENCE [LARGE SCALE GENOMIC DNA]</scope>
    <source>
        <strain evidence="2">cv. PAL-ZL1</strain>
    </source>
</reference>
<comment type="caution">
    <text evidence="1">The sequence shown here is derived from an EMBL/GenBank/DDBJ whole genome shotgun (WGS) entry which is preliminary data.</text>
</comment>
<dbReference type="Proteomes" id="UP000309997">
    <property type="component" value="Unassembled WGS sequence"/>
</dbReference>
<dbReference type="EMBL" id="RCHU02000008">
    <property type="protein sequence ID" value="KAL3582152.1"/>
    <property type="molecule type" value="Genomic_DNA"/>
</dbReference>
<name>A0ACC4BUQ2_POPAL</name>
<sequence length="122" mass="13817">MKNDEKGFCGMSGLVEGEQKCMIASWIDTELSTMLFMPVVMIFWRGLVSGLRLAIDMHWHCQILSLLRSGDRFVVKTGISGSSSACLYFEYFVVRLPKAEPILEAKAMAVWLDRNYRPVCST</sequence>
<evidence type="ECO:0000313" key="1">
    <source>
        <dbReference type="EMBL" id="KAL3582152.1"/>
    </source>
</evidence>
<accession>A0ACC4BUQ2</accession>